<dbReference type="InterPro" id="IPR000424">
    <property type="entry name" value="Primosome_PriB/ssb"/>
</dbReference>
<proteinExistence type="inferred from homology"/>
<feature type="short sequence motif" description="Important for interaction with partner proteins" evidence="2">
    <location>
        <begin position="262"/>
        <end position="267"/>
    </location>
</feature>
<gene>
    <name evidence="5" type="primary">ssb</name>
    <name evidence="5" type="ORF">GCM10008938_52310</name>
</gene>
<evidence type="ECO:0000256" key="3">
    <source>
        <dbReference type="RuleBase" id="RU000524"/>
    </source>
</evidence>
<evidence type="ECO:0000256" key="1">
    <source>
        <dbReference type="ARBA" id="ARBA00023125"/>
    </source>
</evidence>
<evidence type="ECO:0000313" key="6">
    <source>
        <dbReference type="Proteomes" id="UP000632222"/>
    </source>
</evidence>
<sequence>MNVNTVILIGALTRDPELRYTPNGTPVVEYTVAGEESITKADGTSGDAVWYLRCVEIGKGAEGTAEIFKAGQAVLVQGSVQEETWEQDGQKHSKLTVKQHKIAHVSRPETDLVQDQQGGFRLKNARNWVRLVGNLGKAPEIRYVPSGAAVVSPSIAVTESWKGRDGNWQEKTHWVQVELWEANAESLVKQAGKGSTLLVDGRLKNESWTDSEGNKRQNTILAAETFEIVERFSKAPKPQGQPVGVGKPQSSSTSQDAFPPEEEDLPF</sequence>
<organism evidence="5 6">
    <name type="scientific">Deinococcus roseus</name>
    <dbReference type="NCBI Taxonomy" id="392414"/>
    <lineage>
        <taxon>Bacteria</taxon>
        <taxon>Thermotogati</taxon>
        <taxon>Deinococcota</taxon>
        <taxon>Deinococci</taxon>
        <taxon>Deinococcales</taxon>
        <taxon>Deinococcaceae</taxon>
        <taxon>Deinococcus</taxon>
    </lineage>
</organism>
<dbReference type="Gene3D" id="2.40.50.140">
    <property type="entry name" value="Nucleic acid-binding proteins"/>
    <property type="match status" value="2"/>
</dbReference>
<dbReference type="HAMAP" id="MF_00984">
    <property type="entry name" value="SSB"/>
    <property type="match status" value="1"/>
</dbReference>
<dbReference type="RefSeq" id="WP_189009507.1">
    <property type="nucleotide sequence ID" value="NZ_BMOD01000054.1"/>
</dbReference>
<dbReference type="NCBIfam" id="TIGR00621">
    <property type="entry name" value="ssb"/>
    <property type="match status" value="2"/>
</dbReference>
<evidence type="ECO:0000256" key="2">
    <source>
        <dbReference type="HAMAP-Rule" id="MF_00984"/>
    </source>
</evidence>
<comment type="caution">
    <text evidence="5">The sequence shown here is derived from an EMBL/GenBank/DDBJ whole genome shotgun (WGS) entry which is preliminary data.</text>
</comment>
<dbReference type="PANTHER" id="PTHR10302:SF0">
    <property type="entry name" value="SINGLE-STRANDED DNA-BINDING PROTEIN, MITOCHONDRIAL"/>
    <property type="match status" value="1"/>
</dbReference>
<dbReference type="PANTHER" id="PTHR10302">
    <property type="entry name" value="SINGLE-STRANDED DNA-BINDING PROTEIN"/>
    <property type="match status" value="1"/>
</dbReference>
<evidence type="ECO:0000313" key="5">
    <source>
        <dbReference type="EMBL" id="GGJ59738.1"/>
    </source>
</evidence>
<dbReference type="InterPro" id="IPR012340">
    <property type="entry name" value="NA-bd_OB-fold"/>
</dbReference>
<keyword evidence="2" id="KW-0227">DNA damage</keyword>
<keyword evidence="1 2" id="KW-0238">DNA-binding</keyword>
<dbReference type="PROSITE" id="PS50935">
    <property type="entry name" value="SSB"/>
    <property type="match status" value="2"/>
</dbReference>
<reference evidence="6" key="1">
    <citation type="journal article" date="2019" name="Int. J. Syst. Evol. Microbiol.">
        <title>The Global Catalogue of Microorganisms (GCM) 10K type strain sequencing project: providing services to taxonomists for standard genome sequencing and annotation.</title>
        <authorList>
            <consortium name="The Broad Institute Genomics Platform"/>
            <consortium name="The Broad Institute Genome Sequencing Center for Infectious Disease"/>
            <person name="Wu L."/>
            <person name="Ma J."/>
        </authorList>
    </citation>
    <scope>NUCLEOTIDE SEQUENCE [LARGE SCALE GENOMIC DNA]</scope>
    <source>
        <strain evidence="6">JCM 14370</strain>
    </source>
</reference>
<comment type="function">
    <text evidence="2">Plays an important role in DNA replication, recombination and repair. Binds to ssDNA and to an array of partner proteins to recruit them to their sites of action during DNA metabolism.</text>
</comment>
<keyword evidence="2" id="KW-0235">DNA replication</keyword>
<accession>A0ABQ2DJJ2</accession>
<keyword evidence="6" id="KW-1185">Reference proteome</keyword>
<dbReference type="CDD" id="cd04496">
    <property type="entry name" value="SSB_OBF"/>
    <property type="match status" value="2"/>
</dbReference>
<keyword evidence="2" id="KW-0234">DNA repair</keyword>
<protein>
    <recommendedName>
        <fullName evidence="2 3">Single-stranded DNA-binding protein</fullName>
        <shortName evidence="2">SSB</shortName>
    </recommendedName>
</protein>
<comment type="caution">
    <text evidence="2">Lacks conserved residue(s) required for the propagation of feature annotation.</text>
</comment>
<name>A0ABQ2DJJ2_9DEIO</name>
<dbReference type="SUPFAM" id="SSF50249">
    <property type="entry name" value="Nucleic acid-binding proteins"/>
    <property type="match status" value="2"/>
</dbReference>
<dbReference type="Pfam" id="PF00436">
    <property type="entry name" value="SSB"/>
    <property type="match status" value="2"/>
</dbReference>
<dbReference type="GO" id="GO:0003677">
    <property type="term" value="F:DNA binding"/>
    <property type="evidence" value="ECO:0007669"/>
    <property type="project" value="UniProtKB-KW"/>
</dbReference>
<dbReference type="InterPro" id="IPR011344">
    <property type="entry name" value="ssDNA-bd"/>
</dbReference>
<feature type="region of interest" description="Disordered" evidence="4">
    <location>
        <begin position="232"/>
        <end position="267"/>
    </location>
</feature>
<keyword evidence="2" id="KW-0233">DNA recombination</keyword>
<dbReference type="EMBL" id="BMOD01000054">
    <property type="protein sequence ID" value="GGJ59738.1"/>
    <property type="molecule type" value="Genomic_DNA"/>
</dbReference>
<evidence type="ECO:0000256" key="4">
    <source>
        <dbReference type="SAM" id="MobiDB-lite"/>
    </source>
</evidence>
<dbReference type="Proteomes" id="UP000632222">
    <property type="component" value="Unassembled WGS sequence"/>
</dbReference>